<dbReference type="Proteomes" id="UP000240996">
    <property type="component" value="Unassembled WGS sequence"/>
</dbReference>
<dbReference type="EMBL" id="PZZN01000003">
    <property type="protein sequence ID" value="PTM44877.1"/>
    <property type="molecule type" value="Genomic_DNA"/>
</dbReference>
<evidence type="ECO:0000256" key="1">
    <source>
        <dbReference type="ARBA" id="ARBA00022679"/>
    </source>
</evidence>
<sequence length="172" mass="18864">MLWRLRRATVGDAPALSLVGAASFLDAYATAFAGVDIVDHCTRNNSVAVFEAWLDDPATIVTLAEYEPGHAPIGYSVLTKPAFPIDTGPRDIELRRIYLMKQAQGSGLGAALMDRALADAAERDYARVLLGVWGLNARARAFYERQQFSVIGTRPFRIGTTPYTDPVYAREI</sequence>
<dbReference type="GO" id="GO:0016747">
    <property type="term" value="F:acyltransferase activity, transferring groups other than amino-acyl groups"/>
    <property type="evidence" value="ECO:0007669"/>
    <property type="project" value="InterPro"/>
</dbReference>
<reference evidence="4 5" key="1">
    <citation type="submission" date="2018-04" db="EMBL/GenBank/DDBJ databases">
        <title>Genomic Encyclopedia of Type Strains, Phase III (KMG-III): the genomes of soil and plant-associated and newly described type strains.</title>
        <authorList>
            <person name="Whitman W."/>
        </authorList>
    </citation>
    <scope>NUCLEOTIDE SEQUENCE [LARGE SCALE GENOMIC DNA]</scope>
    <source>
        <strain evidence="4 5">NW12</strain>
    </source>
</reference>
<evidence type="ECO:0000313" key="4">
    <source>
        <dbReference type="EMBL" id="PTM44877.1"/>
    </source>
</evidence>
<dbReference type="RefSeq" id="WP_037528474.1">
    <property type="nucleotide sequence ID" value="NZ_PZZN01000003.1"/>
</dbReference>
<evidence type="ECO:0000256" key="2">
    <source>
        <dbReference type="ARBA" id="ARBA00023315"/>
    </source>
</evidence>
<organism evidence="4 5">
    <name type="scientific">Sphingomonas aerolata</name>
    <dbReference type="NCBI Taxonomy" id="185951"/>
    <lineage>
        <taxon>Bacteria</taxon>
        <taxon>Pseudomonadati</taxon>
        <taxon>Pseudomonadota</taxon>
        <taxon>Alphaproteobacteria</taxon>
        <taxon>Sphingomonadales</taxon>
        <taxon>Sphingomonadaceae</taxon>
        <taxon>Sphingomonas</taxon>
    </lineage>
</organism>
<dbReference type="InterPro" id="IPR000182">
    <property type="entry name" value="GNAT_dom"/>
</dbReference>
<dbReference type="PROSITE" id="PS51186">
    <property type="entry name" value="GNAT"/>
    <property type="match status" value="1"/>
</dbReference>
<dbReference type="Pfam" id="PF00583">
    <property type="entry name" value="Acetyltransf_1"/>
    <property type="match status" value="1"/>
</dbReference>
<dbReference type="InterPro" id="IPR050832">
    <property type="entry name" value="Bact_Acetyltransf"/>
</dbReference>
<name>A0A2T4YN89_9SPHN</name>
<dbReference type="SUPFAM" id="SSF55729">
    <property type="entry name" value="Acyl-CoA N-acyltransferases (Nat)"/>
    <property type="match status" value="1"/>
</dbReference>
<keyword evidence="2" id="KW-0012">Acyltransferase</keyword>
<evidence type="ECO:0000313" key="5">
    <source>
        <dbReference type="Proteomes" id="UP000240996"/>
    </source>
</evidence>
<keyword evidence="1 4" id="KW-0808">Transferase</keyword>
<gene>
    <name evidence="4" type="ORF">C8J24_3090</name>
</gene>
<dbReference type="AlphaFoldDB" id="A0A2T4YN89"/>
<protein>
    <submittedName>
        <fullName evidence="4">Acetyltransferase (GNAT) family protein</fullName>
    </submittedName>
</protein>
<comment type="caution">
    <text evidence="4">The sequence shown here is derived from an EMBL/GenBank/DDBJ whole genome shotgun (WGS) entry which is preliminary data.</text>
</comment>
<evidence type="ECO:0000259" key="3">
    <source>
        <dbReference type="PROSITE" id="PS51186"/>
    </source>
</evidence>
<proteinExistence type="predicted"/>
<feature type="domain" description="N-acetyltransferase" evidence="3">
    <location>
        <begin position="22"/>
        <end position="172"/>
    </location>
</feature>
<dbReference type="InterPro" id="IPR016181">
    <property type="entry name" value="Acyl_CoA_acyltransferase"/>
</dbReference>
<accession>A0A2T4YN89</accession>
<dbReference type="Gene3D" id="3.40.630.30">
    <property type="match status" value="1"/>
</dbReference>
<dbReference type="PANTHER" id="PTHR43877">
    <property type="entry name" value="AMINOALKYLPHOSPHONATE N-ACETYLTRANSFERASE-RELATED-RELATED"/>
    <property type="match status" value="1"/>
</dbReference>
<keyword evidence="5" id="KW-1185">Reference proteome</keyword>
<dbReference type="CDD" id="cd04301">
    <property type="entry name" value="NAT_SF"/>
    <property type="match status" value="1"/>
</dbReference>